<dbReference type="RefSeq" id="WP_152646717.1">
    <property type="nucleotide sequence ID" value="NZ_CP059735.1"/>
</dbReference>
<proteinExistence type="predicted"/>
<dbReference type="KEGG" id="tact:SG35_028345"/>
<organism evidence="1 2">
    <name type="scientific">Thalassomonas actiniarum</name>
    <dbReference type="NCBI Taxonomy" id="485447"/>
    <lineage>
        <taxon>Bacteria</taxon>
        <taxon>Pseudomonadati</taxon>
        <taxon>Pseudomonadota</taxon>
        <taxon>Gammaproteobacteria</taxon>
        <taxon>Alteromonadales</taxon>
        <taxon>Colwelliaceae</taxon>
        <taxon>Thalassomonas</taxon>
    </lineage>
</organism>
<evidence type="ECO:0000313" key="1">
    <source>
        <dbReference type="EMBL" id="WDD99082.1"/>
    </source>
</evidence>
<keyword evidence="2" id="KW-1185">Reference proteome</keyword>
<evidence type="ECO:0000313" key="2">
    <source>
        <dbReference type="Proteomes" id="UP000032568"/>
    </source>
</evidence>
<dbReference type="AlphaFoldDB" id="A0AAF0C302"/>
<protein>
    <submittedName>
        <fullName evidence="1">Uncharacterized protein</fullName>
    </submittedName>
</protein>
<dbReference type="Proteomes" id="UP000032568">
    <property type="component" value="Chromosome"/>
</dbReference>
<sequence>MRLSYWLLVLFFFSGFLWAGDTVYVGGERHTLVTEDFGNPTPDSNGLTRYLTSLNVVGDQGRELIFDIDVRVSGDGVFNPDFGFYYYKVSLLAGCNGTYIGIDDSEGYLMEASGVMKVFINKRATFVQPCERLTLLAVSWMENSDLELNVAITEAF</sequence>
<reference evidence="1 2" key="2">
    <citation type="journal article" date="2022" name="Mar. Drugs">
        <title>Bioassay-Guided Fractionation Leads to the Detection of Cholic Acid Generated by the Rare Thalassomonas sp.</title>
        <authorList>
            <person name="Pheiffer F."/>
            <person name="Schneider Y.K."/>
            <person name="Hansen E.H."/>
            <person name="Andersen J.H."/>
            <person name="Isaksson J."/>
            <person name="Busche T."/>
            <person name="R C."/>
            <person name="Kalinowski J."/>
            <person name="Zyl L.V."/>
            <person name="Trindade M."/>
        </authorList>
    </citation>
    <scope>NUCLEOTIDE SEQUENCE [LARGE SCALE GENOMIC DNA]</scope>
    <source>
        <strain evidence="1 2">A5K-106</strain>
    </source>
</reference>
<accession>A0AAF0C302</accession>
<dbReference type="EMBL" id="CP059735">
    <property type="protein sequence ID" value="WDD99082.1"/>
    <property type="molecule type" value="Genomic_DNA"/>
</dbReference>
<reference evidence="1 2" key="1">
    <citation type="journal article" date="2015" name="Genome Announc.">
        <title>Draft Genome Sequences of Marine Isolates of Thalassomonas viridans and Thalassomonas actiniarum.</title>
        <authorList>
            <person name="Olonade I."/>
            <person name="van Zyl L.J."/>
            <person name="Trindade M."/>
        </authorList>
    </citation>
    <scope>NUCLEOTIDE SEQUENCE [LARGE SCALE GENOMIC DNA]</scope>
    <source>
        <strain evidence="1 2">A5K-106</strain>
    </source>
</reference>
<name>A0AAF0C302_9GAMM</name>
<gene>
    <name evidence="1" type="ORF">SG35_028345</name>
</gene>